<feature type="repeat" description="PPR" evidence="3">
    <location>
        <begin position="80"/>
        <end position="114"/>
    </location>
</feature>
<comment type="similarity">
    <text evidence="2">Belongs to the PPR family. PCMP-E subfamily.</text>
</comment>
<dbReference type="Pfam" id="PF13041">
    <property type="entry name" value="PPR_2"/>
    <property type="match status" value="3"/>
</dbReference>
<evidence type="ECO:0000313" key="4">
    <source>
        <dbReference type="EMBL" id="PIM99247.1"/>
    </source>
</evidence>
<sequence>MQSDGPTTISTNDPRSHYSTLFSNCIKTKNLKLGRSLHSHLIKTSLILDTFLANRLTEFYSKCNSIDCAEKAFDDLTFKNAHSWNTMISAYSKMGRLEKAGHLLDEMPEPNLVSYNSIISSLGRCGNHKEAINVFKGMQKRSYGAVLMDEFTVVGLAKVFSSLGALELFRQVHGIAIVMGLDFNVVVCNALIDAYGTCGELDSCYKIFSRMQEKDVISWTSIVVAHARASRIEEGCRIFDQMPVRNAVSWTALITGLVQNGQGERALSLLMKMETEGVIANDVTYVSALSACADLACIRKGKQIHCRIIRTKSSVFDNVFVVNALIDMYSKCGDMVSSFSLFEGLHRKDIVSWNSIITGYAQNGQGEASLAIFQKMIQERVRPNEVTFIGVLSACSHSGLEYEGLEYLDMMKTRFGLIPRSDHYAIVVDLLGRKNRLKEALQVIQKAPHACIRKGKQIHCRIIRTKSSVFDNVFVVNALIDMYSKCGDMVSSFSLFEGLHRKDIVSWNSIITGYAQNGQGEASLAIFQKMIQERVRPNEVTFIGVLSACSHSGLEYEGLEYLDMMKTRFGLIPRSDHYAIVVDLLGRKNRLKEALQVIQKAPHGSDHIGMWGALLGTCHVHGNLELAIRAAETLFELEPENTGRYVMLSNVYATAGRYDDAYHIRSLMEDMDLKKEAGSSWIEVKNGREMFVAESMSYSKMEDVKELLVNLGKQMRDVGYIHVDNVFSTQDYGMPSSD</sequence>
<dbReference type="OrthoDB" id="185373at2759"/>
<feature type="repeat" description="PPR" evidence="3">
    <location>
        <begin position="184"/>
        <end position="218"/>
    </location>
</feature>
<feature type="repeat" description="PPR" evidence="3">
    <location>
        <begin position="503"/>
        <end position="537"/>
    </location>
</feature>
<dbReference type="InterPro" id="IPR002885">
    <property type="entry name" value="PPR_rpt"/>
</dbReference>
<organism evidence="4 5">
    <name type="scientific">Handroanthus impetiginosus</name>
    <dbReference type="NCBI Taxonomy" id="429701"/>
    <lineage>
        <taxon>Eukaryota</taxon>
        <taxon>Viridiplantae</taxon>
        <taxon>Streptophyta</taxon>
        <taxon>Embryophyta</taxon>
        <taxon>Tracheophyta</taxon>
        <taxon>Spermatophyta</taxon>
        <taxon>Magnoliopsida</taxon>
        <taxon>eudicotyledons</taxon>
        <taxon>Gunneridae</taxon>
        <taxon>Pentapetalae</taxon>
        <taxon>asterids</taxon>
        <taxon>lamiids</taxon>
        <taxon>Lamiales</taxon>
        <taxon>Bignoniaceae</taxon>
        <taxon>Crescentiina</taxon>
        <taxon>Tabebuia alliance</taxon>
        <taxon>Handroanthus</taxon>
    </lineage>
</organism>
<dbReference type="Gene3D" id="1.25.40.10">
    <property type="entry name" value="Tetratricopeptide repeat domain"/>
    <property type="match status" value="5"/>
</dbReference>
<name>A0A2G9G1T8_9LAMI</name>
<dbReference type="FunFam" id="1.25.40.10:FF:000280">
    <property type="entry name" value="Pentatricopeptide repeat-containing protein"/>
    <property type="match status" value="1"/>
</dbReference>
<evidence type="ECO:0000256" key="1">
    <source>
        <dbReference type="ARBA" id="ARBA00022737"/>
    </source>
</evidence>
<feature type="repeat" description="PPR" evidence="3">
    <location>
        <begin position="349"/>
        <end position="383"/>
    </location>
</feature>
<feature type="repeat" description="PPR" evidence="3">
    <location>
        <begin position="246"/>
        <end position="280"/>
    </location>
</feature>
<dbReference type="InterPro" id="IPR011990">
    <property type="entry name" value="TPR-like_helical_dom_sf"/>
</dbReference>
<dbReference type="Pfam" id="PF01535">
    <property type="entry name" value="PPR"/>
    <property type="match status" value="4"/>
</dbReference>
<comment type="caution">
    <text evidence="4">The sequence shown here is derived from an EMBL/GenBank/DDBJ whole genome shotgun (WGS) entry which is preliminary data.</text>
</comment>
<dbReference type="PANTHER" id="PTHR47926">
    <property type="entry name" value="PENTATRICOPEPTIDE REPEAT-CONTAINING PROTEIN"/>
    <property type="match status" value="1"/>
</dbReference>
<proteinExistence type="inferred from homology"/>
<dbReference type="Proteomes" id="UP000231279">
    <property type="component" value="Unassembled WGS sequence"/>
</dbReference>
<dbReference type="STRING" id="429701.A0A2G9G1T8"/>
<protein>
    <submittedName>
        <fullName evidence="4">Uncharacterized protein</fullName>
    </submittedName>
</protein>
<accession>A0A2G9G1T8</accession>
<evidence type="ECO:0000256" key="2">
    <source>
        <dbReference type="ARBA" id="ARBA00061659"/>
    </source>
</evidence>
<dbReference type="PANTHER" id="PTHR47926:SF346">
    <property type="entry name" value="PENTATRICOPEPTIDE REPEAT-CONTAINING PROTEIN"/>
    <property type="match status" value="1"/>
</dbReference>
<reference evidence="5" key="1">
    <citation type="journal article" date="2018" name="Gigascience">
        <title>Genome assembly of the Pink Ipe (Handroanthus impetiginosus, Bignoniaceae), a highly valued, ecologically keystone Neotropical timber forest tree.</title>
        <authorList>
            <person name="Silva-Junior O.B."/>
            <person name="Grattapaglia D."/>
            <person name="Novaes E."/>
            <person name="Collevatti R.G."/>
        </authorList>
    </citation>
    <scope>NUCLEOTIDE SEQUENCE [LARGE SCALE GENOMIC DNA]</scope>
    <source>
        <strain evidence="5">cv. UFG-1</strain>
    </source>
</reference>
<keyword evidence="1" id="KW-0677">Repeat</keyword>
<dbReference type="InterPro" id="IPR046960">
    <property type="entry name" value="PPR_At4g14850-like_plant"/>
</dbReference>
<dbReference type="FunFam" id="1.25.40.10:FF:000442">
    <property type="entry name" value="Pentatricopeptide repeat-containing protein At3g49710"/>
    <property type="match status" value="1"/>
</dbReference>
<dbReference type="GO" id="GO:0003723">
    <property type="term" value="F:RNA binding"/>
    <property type="evidence" value="ECO:0007669"/>
    <property type="project" value="InterPro"/>
</dbReference>
<dbReference type="Pfam" id="PF20431">
    <property type="entry name" value="E_motif"/>
    <property type="match status" value="1"/>
</dbReference>
<dbReference type="SUPFAM" id="SSF48452">
    <property type="entry name" value="TPR-like"/>
    <property type="match status" value="1"/>
</dbReference>
<dbReference type="NCBIfam" id="TIGR00756">
    <property type="entry name" value="PPR"/>
    <property type="match status" value="6"/>
</dbReference>
<evidence type="ECO:0000256" key="3">
    <source>
        <dbReference type="PROSITE-ProRule" id="PRU00708"/>
    </source>
</evidence>
<dbReference type="EMBL" id="NKXS01007709">
    <property type="protein sequence ID" value="PIM99247.1"/>
    <property type="molecule type" value="Genomic_DNA"/>
</dbReference>
<gene>
    <name evidence="4" type="ORF">CDL12_28264</name>
</gene>
<keyword evidence="5" id="KW-1185">Reference proteome</keyword>
<dbReference type="GO" id="GO:0009451">
    <property type="term" value="P:RNA modification"/>
    <property type="evidence" value="ECO:0007669"/>
    <property type="project" value="InterPro"/>
</dbReference>
<dbReference type="AlphaFoldDB" id="A0A2G9G1T8"/>
<evidence type="ECO:0000313" key="5">
    <source>
        <dbReference type="Proteomes" id="UP000231279"/>
    </source>
</evidence>
<dbReference type="FunFam" id="1.25.40.10:FF:000031">
    <property type="entry name" value="Pentatricopeptide repeat-containing protein mitochondrial"/>
    <property type="match status" value="2"/>
</dbReference>
<dbReference type="PROSITE" id="PS51375">
    <property type="entry name" value="PPR"/>
    <property type="match status" value="5"/>
</dbReference>
<dbReference type="InterPro" id="IPR046848">
    <property type="entry name" value="E_motif"/>
</dbReference>